<dbReference type="Gene3D" id="3.40.1190.20">
    <property type="match status" value="1"/>
</dbReference>
<keyword evidence="2" id="KW-1185">Reference proteome</keyword>
<protein>
    <recommendedName>
        <fullName evidence="3">Sugar kinase, ribokinase</fullName>
    </recommendedName>
</protein>
<reference evidence="2" key="1">
    <citation type="submission" date="2012-03" db="EMBL/GenBank/DDBJ databases">
        <title>Complete genome of Caldisphaera lagunensis DSM 15908.</title>
        <authorList>
            <person name="Lucas S."/>
            <person name="Copeland A."/>
            <person name="Lapidus A."/>
            <person name="Glavina del Rio T."/>
            <person name="Dalin E."/>
            <person name="Tice H."/>
            <person name="Bruce D."/>
            <person name="Goodwin L."/>
            <person name="Pitluck S."/>
            <person name="Peters L."/>
            <person name="Mikhailova N."/>
            <person name="Teshima H."/>
            <person name="Kyrpides N."/>
            <person name="Mavromatis K."/>
            <person name="Ivanova N."/>
            <person name="Brettin T."/>
            <person name="Detter J.C."/>
            <person name="Han C."/>
            <person name="Larimer F."/>
            <person name="Land M."/>
            <person name="Hauser L."/>
            <person name="Markowitz V."/>
            <person name="Cheng J.-F."/>
            <person name="Hugenholtz P."/>
            <person name="Woyke T."/>
            <person name="Wu D."/>
            <person name="Spring S."/>
            <person name="Schroeder M."/>
            <person name="Brambilla E."/>
            <person name="Klenk H.-P."/>
            <person name="Eisen J.A."/>
        </authorList>
    </citation>
    <scope>NUCLEOTIDE SEQUENCE [LARGE SCALE GENOMIC DNA]</scope>
    <source>
        <strain evidence="2">DSM 15908 / JCM 11604 / IC-154</strain>
    </source>
</reference>
<name>L0A9K4_CALLD</name>
<accession>L0A9K4</accession>
<evidence type="ECO:0000313" key="1">
    <source>
        <dbReference type="EMBL" id="AFZ69817.1"/>
    </source>
</evidence>
<gene>
    <name evidence="1" type="ordered locus">Calag_0022</name>
</gene>
<dbReference type="HOGENOM" id="CLU_1021571_0_0_2"/>
<dbReference type="OrthoDB" id="45225at2157"/>
<evidence type="ECO:0008006" key="3">
    <source>
        <dbReference type="Google" id="ProtNLM"/>
    </source>
</evidence>
<dbReference type="EMBL" id="CP003378">
    <property type="protein sequence ID" value="AFZ69817.1"/>
    <property type="molecule type" value="Genomic_DNA"/>
</dbReference>
<sequence length="262" mass="29836">MVCNALIISSPTVDIININNNEVICAGGPPLYAGFALRKMNCNVYFYGPIGYETEKTVNLQEKINIITVGIRQKVKGAVFYHKYNQDKRLTKFIGEIIPIDVNDLINKTRNIKFDFIILSPIFNEIPAEQIKLLNKPIVLDPQGYVRSLKAWMDLVPLNYIDLFHISSDDLPLDLVKNLAINSILLYTMGIENTVIIDKNEAKEIKPSGNIAKDRTGSGDIITGLVSYYYFYKKLNIVDAYNKAQENFEEVINEVNRIKYNF</sequence>
<dbReference type="SUPFAM" id="SSF53613">
    <property type="entry name" value="Ribokinase-like"/>
    <property type="match status" value="1"/>
</dbReference>
<dbReference type="KEGG" id="clg:Calag_0022"/>
<dbReference type="AlphaFoldDB" id="L0A9K4"/>
<dbReference type="InterPro" id="IPR029056">
    <property type="entry name" value="Ribokinase-like"/>
</dbReference>
<dbReference type="Proteomes" id="UP000010469">
    <property type="component" value="Chromosome"/>
</dbReference>
<dbReference type="eggNOG" id="arCOG00016">
    <property type="taxonomic scope" value="Archaea"/>
</dbReference>
<dbReference type="RefSeq" id="WP_015231715.1">
    <property type="nucleotide sequence ID" value="NC_019791.1"/>
</dbReference>
<dbReference type="STRING" id="1056495.Calag_0022"/>
<proteinExistence type="predicted"/>
<dbReference type="InParanoid" id="L0A9K4"/>
<dbReference type="GeneID" id="14211283"/>
<evidence type="ECO:0000313" key="2">
    <source>
        <dbReference type="Proteomes" id="UP000010469"/>
    </source>
</evidence>
<organism evidence="1 2">
    <name type="scientific">Caldisphaera lagunensis (strain DSM 15908 / JCM 11604 / ANMR 0165 / IC-154)</name>
    <dbReference type="NCBI Taxonomy" id="1056495"/>
    <lineage>
        <taxon>Archaea</taxon>
        <taxon>Thermoproteota</taxon>
        <taxon>Thermoprotei</taxon>
        <taxon>Acidilobales</taxon>
        <taxon>Caldisphaeraceae</taxon>
        <taxon>Caldisphaera</taxon>
    </lineage>
</organism>